<keyword evidence="1" id="KW-0472">Membrane</keyword>
<proteinExistence type="predicted"/>
<accession>A0A5C6V9Q6</accession>
<evidence type="ECO:0000313" key="2">
    <source>
        <dbReference type="EMBL" id="TXC81897.1"/>
    </source>
</evidence>
<dbReference type="Pfam" id="PF13131">
    <property type="entry name" value="DUF3951"/>
    <property type="match status" value="1"/>
</dbReference>
<dbReference type="EMBL" id="VOQF01000022">
    <property type="protein sequence ID" value="TXC81897.1"/>
    <property type="molecule type" value="Genomic_DNA"/>
</dbReference>
<organism evidence="2 3">
    <name type="scientific">Metabacillus litoralis</name>
    <dbReference type="NCBI Taxonomy" id="152268"/>
    <lineage>
        <taxon>Bacteria</taxon>
        <taxon>Bacillati</taxon>
        <taxon>Bacillota</taxon>
        <taxon>Bacilli</taxon>
        <taxon>Bacillales</taxon>
        <taxon>Bacillaceae</taxon>
        <taxon>Metabacillus</taxon>
    </lineage>
</organism>
<evidence type="ECO:0000313" key="3">
    <source>
        <dbReference type="Proteomes" id="UP000321363"/>
    </source>
</evidence>
<protein>
    <submittedName>
        <fullName evidence="2">DUF3951 domain-containing protein</fullName>
    </submittedName>
</protein>
<name>A0A5C6V9Q6_9BACI</name>
<evidence type="ECO:0000256" key="1">
    <source>
        <dbReference type="SAM" id="Phobius"/>
    </source>
</evidence>
<comment type="caution">
    <text evidence="2">The sequence shown here is derived from an EMBL/GenBank/DDBJ whole genome shotgun (WGS) entry which is preliminary data.</text>
</comment>
<dbReference type="InterPro" id="IPR025028">
    <property type="entry name" value="DUF3951"/>
</dbReference>
<dbReference type="Proteomes" id="UP000321363">
    <property type="component" value="Unassembled WGS sequence"/>
</dbReference>
<dbReference type="AlphaFoldDB" id="A0A5C6V9Q6"/>
<keyword evidence="1" id="KW-0812">Transmembrane</keyword>
<dbReference type="RefSeq" id="WP_146950674.1">
    <property type="nucleotide sequence ID" value="NZ_VOQF01000022.1"/>
</dbReference>
<feature type="transmembrane region" description="Helical" evidence="1">
    <location>
        <begin position="6"/>
        <end position="27"/>
    </location>
</feature>
<keyword evidence="1" id="KW-1133">Transmembrane helix</keyword>
<sequence>MKILLLLVSVFAISIVFIIVFVTYNMIKNRTVPDNLYTPFDYVSPQVPSGFMKKKKSGKWKVVNRVMIKINDRSASEDTWIKI</sequence>
<gene>
    <name evidence="2" type="ORF">FS935_21370</name>
</gene>
<keyword evidence="3" id="KW-1185">Reference proteome</keyword>
<reference evidence="2 3" key="1">
    <citation type="journal article" date="2005" name="Int. J. Syst. Evol. Microbiol.">
        <title>Bacillus litoralis sp. nov., isolated from a tidal flat of the Yellow Sea in Korea.</title>
        <authorList>
            <person name="Yoon J.H."/>
            <person name="Oh T.K."/>
        </authorList>
    </citation>
    <scope>NUCLEOTIDE SEQUENCE [LARGE SCALE GENOMIC DNA]</scope>
    <source>
        <strain evidence="2 3">SW-211</strain>
    </source>
</reference>